<sequence length="95" mass="10199">MQRRHCNDFIATTSLQQRAEASFFETTNSNENQPMNSVLKYSLAMMVTCVLSGCGGSDQNPLATDGATADDLAKYEAELAATNSDAGYDEPVPAE</sequence>
<reference evidence="1 2" key="1">
    <citation type="journal article" date="2013" name="Mar. Genomics">
        <title>Expression of sulfatases in Rhodopirellula baltica and the diversity of sulfatases in the genus Rhodopirellula.</title>
        <authorList>
            <person name="Wegner C.E."/>
            <person name="Richter-Heitmann T."/>
            <person name="Klindworth A."/>
            <person name="Klockow C."/>
            <person name="Richter M."/>
            <person name="Achstetter T."/>
            <person name="Glockner F.O."/>
            <person name="Harder J."/>
        </authorList>
    </citation>
    <scope>NUCLEOTIDE SEQUENCE [LARGE SCALE GENOMIC DNA]</scope>
    <source>
        <strain evidence="1 2">SH398</strain>
    </source>
</reference>
<comment type="caution">
    <text evidence="1">The sequence shown here is derived from an EMBL/GenBank/DDBJ whole genome shotgun (WGS) entry which is preliminary data.</text>
</comment>
<dbReference type="Proteomes" id="UP000011996">
    <property type="component" value="Unassembled WGS sequence"/>
</dbReference>
<name>M5SHY8_9BACT</name>
<dbReference type="AlphaFoldDB" id="M5SHY8"/>
<protein>
    <submittedName>
        <fullName evidence="1">Uncharacterized protein</fullName>
    </submittedName>
</protein>
<proteinExistence type="predicted"/>
<gene>
    <name evidence="1" type="ORF">RESH_02157</name>
</gene>
<evidence type="ECO:0000313" key="1">
    <source>
        <dbReference type="EMBL" id="EMI27307.1"/>
    </source>
</evidence>
<accession>M5SHY8</accession>
<dbReference type="PATRIC" id="fig|1263868.3.peg.2339"/>
<dbReference type="EMBL" id="ANOF01000069">
    <property type="protein sequence ID" value="EMI27307.1"/>
    <property type="molecule type" value="Genomic_DNA"/>
</dbReference>
<organism evidence="1 2">
    <name type="scientific">Rhodopirellula europaea SH398</name>
    <dbReference type="NCBI Taxonomy" id="1263868"/>
    <lineage>
        <taxon>Bacteria</taxon>
        <taxon>Pseudomonadati</taxon>
        <taxon>Planctomycetota</taxon>
        <taxon>Planctomycetia</taxon>
        <taxon>Pirellulales</taxon>
        <taxon>Pirellulaceae</taxon>
        <taxon>Rhodopirellula</taxon>
    </lineage>
</organism>
<evidence type="ECO:0000313" key="2">
    <source>
        <dbReference type="Proteomes" id="UP000011996"/>
    </source>
</evidence>